<gene>
    <name evidence="2" type="ORF">DNHGIG_02880</name>
</gene>
<dbReference type="Pfam" id="PF04816">
    <property type="entry name" value="TrmK"/>
    <property type="match status" value="1"/>
</dbReference>
<keyword evidence="2" id="KW-0808">Transferase</keyword>
<dbReference type="GO" id="GO:0160105">
    <property type="term" value="F:tRNA (adenine(22)-N1)-methyltransferase activity"/>
    <property type="evidence" value="ECO:0007669"/>
    <property type="project" value="InterPro"/>
</dbReference>
<dbReference type="GO" id="GO:0032259">
    <property type="term" value="P:methylation"/>
    <property type="evidence" value="ECO:0007669"/>
    <property type="project" value="UniProtKB-KW"/>
</dbReference>
<dbReference type="PANTHER" id="PTHR38451">
    <property type="entry name" value="TRNA (ADENINE(22)-N(1))-METHYLTRANSFERASE"/>
    <property type="match status" value="1"/>
</dbReference>
<keyword evidence="3" id="KW-1185">Reference proteome</keyword>
<dbReference type="Gene3D" id="3.40.50.150">
    <property type="entry name" value="Vaccinia Virus protein VP39"/>
    <property type="match status" value="1"/>
</dbReference>
<dbReference type="EMBL" id="BOQE01000001">
    <property type="protein sequence ID" value="GIM44739.1"/>
    <property type="molecule type" value="Genomic_DNA"/>
</dbReference>
<comment type="caution">
    <text evidence="2">The sequence shown here is derived from an EMBL/GenBank/DDBJ whole genome shotgun (WGS) entry which is preliminary data.</text>
</comment>
<evidence type="ECO:0000313" key="2">
    <source>
        <dbReference type="EMBL" id="GIM44739.1"/>
    </source>
</evidence>
<keyword evidence="2" id="KW-0489">Methyltransferase</keyword>
<feature type="coiled-coil region" evidence="1">
    <location>
        <begin position="187"/>
        <end position="229"/>
    </location>
</feature>
<keyword evidence="1" id="KW-0175">Coiled coil</keyword>
<protein>
    <submittedName>
        <fullName evidence="2">SAM-dependent methyltransferase</fullName>
    </submittedName>
</protein>
<dbReference type="AlphaFoldDB" id="A0AAV4LAJ1"/>
<dbReference type="InterPro" id="IPR029063">
    <property type="entry name" value="SAM-dependent_MTases_sf"/>
</dbReference>
<proteinExistence type="predicted"/>
<sequence>MMEESMKISKRLGRISEYVPFGSVVADIGSDHALVPIQLVTSGKVNRVIAGEVNDGPFQTAIANVSRMGLQHRVDVRKGDGLEVVKEGEVSVVIIAGMGGGTIVHILAAGRNKLSGVERLILQPQGDADRVRLWLGENGWMIYEEDLLMEDELLYEIIVAEPGVQSLTKEEEEFGPILLRKSHPLLQVKLQQEIEKAERVLRSLERSNGEAAEKKRKELERRKNWLQEVKERVCNRKANY</sequence>
<dbReference type="PIRSF" id="PIRSF018637">
    <property type="entry name" value="TrmK"/>
    <property type="match status" value="1"/>
</dbReference>
<reference evidence="2" key="1">
    <citation type="journal article" date="2023" name="Int. J. Syst. Evol. Microbiol.">
        <title>Collibacillus ludicampi gen. nov., sp. nov., a new soil bacterium of the family Alicyclobacillaceae.</title>
        <authorList>
            <person name="Jojima T."/>
            <person name="Ioku Y."/>
            <person name="Fukuta Y."/>
            <person name="Shirasaka N."/>
            <person name="Matsumura Y."/>
            <person name="Mori M."/>
        </authorList>
    </citation>
    <scope>NUCLEOTIDE SEQUENCE</scope>
    <source>
        <strain evidence="2">TP075</strain>
    </source>
</reference>
<evidence type="ECO:0000313" key="3">
    <source>
        <dbReference type="Proteomes" id="UP001057291"/>
    </source>
</evidence>
<evidence type="ECO:0000256" key="1">
    <source>
        <dbReference type="SAM" id="Coils"/>
    </source>
</evidence>
<organism evidence="2 3">
    <name type="scientific">Collibacillus ludicampi</name>
    <dbReference type="NCBI Taxonomy" id="2771369"/>
    <lineage>
        <taxon>Bacteria</taxon>
        <taxon>Bacillati</taxon>
        <taxon>Bacillota</taxon>
        <taxon>Bacilli</taxon>
        <taxon>Bacillales</taxon>
        <taxon>Alicyclobacillaceae</taxon>
        <taxon>Collibacillus</taxon>
    </lineage>
</organism>
<dbReference type="SUPFAM" id="SSF53335">
    <property type="entry name" value="S-adenosyl-L-methionine-dependent methyltransferases"/>
    <property type="match status" value="1"/>
</dbReference>
<dbReference type="Gene3D" id="1.10.287.1890">
    <property type="match status" value="1"/>
</dbReference>
<dbReference type="PANTHER" id="PTHR38451:SF1">
    <property type="entry name" value="TRNA (ADENINE(22)-N(1))-METHYLTRANSFERASE"/>
    <property type="match status" value="1"/>
</dbReference>
<name>A0AAV4LAJ1_9BACL</name>
<accession>A0AAV4LAJ1</accession>
<dbReference type="Proteomes" id="UP001057291">
    <property type="component" value="Unassembled WGS sequence"/>
</dbReference>
<dbReference type="InterPro" id="IPR006901">
    <property type="entry name" value="TrmK"/>
</dbReference>